<evidence type="ECO:0000256" key="2">
    <source>
        <dbReference type="ARBA" id="ARBA00006730"/>
    </source>
</evidence>
<comment type="cofactor">
    <cofactor evidence="1">
        <name>FAD</name>
        <dbReference type="ChEBI" id="CHEBI:57692"/>
    </cofactor>
</comment>
<dbReference type="GO" id="GO:0071949">
    <property type="term" value="F:FAD binding"/>
    <property type="evidence" value="ECO:0007669"/>
    <property type="project" value="InterPro"/>
</dbReference>
<accession>A0A084EHR6</accession>
<keyword evidence="4" id="KW-0274">FAD</keyword>
<reference evidence="10 11" key="1">
    <citation type="submission" date="2014-03" db="EMBL/GenBank/DDBJ databases">
        <title>Genome sequence of Sphingobium yanoikuyae B1.</title>
        <authorList>
            <person name="Gan H.M."/>
            <person name="Gan H.Y."/>
            <person name="Savka M.A."/>
        </authorList>
    </citation>
    <scope>NUCLEOTIDE SEQUENCE [LARGE SCALE GENOMIC DNA]</scope>
    <source>
        <strain evidence="10 11">B1</strain>
    </source>
</reference>
<evidence type="ECO:0000313" key="11">
    <source>
        <dbReference type="Proteomes" id="UP000028534"/>
    </source>
</evidence>
<comment type="caution">
    <text evidence="10">The sequence shown here is derived from an EMBL/GenBank/DDBJ whole genome shotgun (WGS) entry which is preliminary data.</text>
</comment>
<dbReference type="RefSeq" id="WP_037521208.1">
    <property type="nucleotide sequence ID" value="NZ_JGVR01000022.1"/>
</dbReference>
<dbReference type="Proteomes" id="UP000028534">
    <property type="component" value="Unassembled WGS sequence"/>
</dbReference>
<evidence type="ECO:0000259" key="9">
    <source>
        <dbReference type="Pfam" id="PF01266"/>
    </source>
</evidence>
<dbReference type="EC" id="1.4.3.3" evidence="6"/>
<evidence type="ECO:0000256" key="6">
    <source>
        <dbReference type="ARBA" id="ARBA00039101"/>
    </source>
</evidence>
<sequence>MMDRRDFLARGLGGLGALSLAAGADAASLFDPLAGLEPIRATPDRIFRITVCLRPFRAAGPRIAVEEVGRKRVVHHYGHGGSGWSLSWGSAEIAVGMALAEGMTDIAVIGAGAIGLTTALTAQRAGAKVTIYAKEQFPDVRSARATGTWSPDSRIAMEGGVDAGFGDRWEAMARRSFAFYQGLLGLPGDPVEWTDRYMLSDGPAVAPAVERVTPERPDRFIRLEDRLHDIMPRSVELAPGTHPFRTERARRSSSLTFNVADLAHQLTTDFLIGGGRIVPMELHEPNDVTRLKQKTVINCTGYGARALWRDESIVPVRGQIAWLIPQAGATYGVYHDKLAMLARRDGIVVQEVGEDDWFGYGDANETPDREAAEASVRKLAGFWK</sequence>
<dbReference type="GO" id="GO:0003884">
    <property type="term" value="F:D-amino-acid oxidase activity"/>
    <property type="evidence" value="ECO:0007669"/>
    <property type="project" value="UniProtKB-EC"/>
</dbReference>
<dbReference type="AlphaFoldDB" id="A0A084EHR6"/>
<dbReference type="PANTHER" id="PTHR11530">
    <property type="entry name" value="D-AMINO ACID OXIDASE"/>
    <property type="match status" value="1"/>
</dbReference>
<evidence type="ECO:0000313" key="10">
    <source>
        <dbReference type="EMBL" id="KEZ17508.1"/>
    </source>
</evidence>
<evidence type="ECO:0000256" key="8">
    <source>
        <dbReference type="ARBA" id="ARBA00049547"/>
    </source>
</evidence>
<dbReference type="EMBL" id="JGVR01000022">
    <property type="protein sequence ID" value="KEZ17508.1"/>
    <property type="molecule type" value="Genomic_DNA"/>
</dbReference>
<evidence type="ECO:0000256" key="4">
    <source>
        <dbReference type="ARBA" id="ARBA00022827"/>
    </source>
</evidence>
<dbReference type="Gene3D" id="3.40.50.720">
    <property type="entry name" value="NAD(P)-binding Rossmann-like Domain"/>
    <property type="match status" value="1"/>
</dbReference>
<comment type="similarity">
    <text evidence="2">Belongs to the DAMOX/DASOX family.</text>
</comment>
<dbReference type="InterPro" id="IPR006076">
    <property type="entry name" value="FAD-dep_OxRdtase"/>
</dbReference>
<dbReference type="InterPro" id="IPR023209">
    <property type="entry name" value="DAO"/>
</dbReference>
<gene>
    <name evidence="10" type="ORF">CP98_03510</name>
</gene>
<keyword evidence="5" id="KW-0560">Oxidoreductase</keyword>
<dbReference type="GO" id="GO:0019478">
    <property type="term" value="P:D-amino acid catabolic process"/>
    <property type="evidence" value="ECO:0007669"/>
    <property type="project" value="TreeGrafter"/>
</dbReference>
<dbReference type="STRING" id="13690.AX777_18915"/>
<dbReference type="PATRIC" id="fig|13690.10.peg.3594"/>
<dbReference type="GO" id="GO:0005737">
    <property type="term" value="C:cytoplasm"/>
    <property type="evidence" value="ECO:0007669"/>
    <property type="project" value="TreeGrafter"/>
</dbReference>
<evidence type="ECO:0000256" key="3">
    <source>
        <dbReference type="ARBA" id="ARBA00022630"/>
    </source>
</evidence>
<dbReference type="Gene3D" id="3.50.50.60">
    <property type="entry name" value="FAD/NAD(P)-binding domain"/>
    <property type="match status" value="1"/>
</dbReference>
<proteinExistence type="inferred from homology"/>
<name>A0A084EHR6_SPHYA</name>
<evidence type="ECO:0000256" key="7">
    <source>
        <dbReference type="ARBA" id="ARBA00039751"/>
    </source>
</evidence>
<dbReference type="InterPro" id="IPR006181">
    <property type="entry name" value="D-amino_acid_oxidase_CS"/>
</dbReference>
<comment type="catalytic activity">
    <reaction evidence="8">
        <text>a D-alpha-amino acid + O2 + H2O = a 2-oxocarboxylate + H2O2 + NH4(+)</text>
        <dbReference type="Rhea" id="RHEA:21816"/>
        <dbReference type="ChEBI" id="CHEBI:15377"/>
        <dbReference type="ChEBI" id="CHEBI:15379"/>
        <dbReference type="ChEBI" id="CHEBI:16240"/>
        <dbReference type="ChEBI" id="CHEBI:28938"/>
        <dbReference type="ChEBI" id="CHEBI:35179"/>
        <dbReference type="ChEBI" id="CHEBI:59871"/>
        <dbReference type="EC" id="1.4.3.3"/>
    </reaction>
    <physiologicalReaction direction="left-to-right" evidence="8">
        <dbReference type="Rhea" id="RHEA:21817"/>
    </physiologicalReaction>
</comment>
<dbReference type="SUPFAM" id="SSF51905">
    <property type="entry name" value="FAD/NAD(P)-binding domain"/>
    <property type="match status" value="1"/>
</dbReference>
<evidence type="ECO:0000256" key="1">
    <source>
        <dbReference type="ARBA" id="ARBA00001974"/>
    </source>
</evidence>
<organism evidence="10 11">
    <name type="scientific">Sphingobium yanoikuyae</name>
    <name type="common">Sphingomonas yanoikuyae</name>
    <dbReference type="NCBI Taxonomy" id="13690"/>
    <lineage>
        <taxon>Bacteria</taxon>
        <taxon>Pseudomonadati</taxon>
        <taxon>Pseudomonadota</taxon>
        <taxon>Alphaproteobacteria</taxon>
        <taxon>Sphingomonadales</taxon>
        <taxon>Sphingomonadaceae</taxon>
        <taxon>Sphingobium</taxon>
    </lineage>
</organism>
<evidence type="ECO:0000256" key="5">
    <source>
        <dbReference type="ARBA" id="ARBA00023002"/>
    </source>
</evidence>
<keyword evidence="3" id="KW-0285">Flavoprotein</keyword>
<dbReference type="PROSITE" id="PS51318">
    <property type="entry name" value="TAT"/>
    <property type="match status" value="1"/>
</dbReference>
<dbReference type="InterPro" id="IPR006311">
    <property type="entry name" value="TAT_signal"/>
</dbReference>
<protein>
    <recommendedName>
        <fullName evidence="7">D-amino-acid oxidase</fullName>
        <ecNumber evidence="6">1.4.3.3</ecNumber>
    </recommendedName>
</protein>
<dbReference type="InterPro" id="IPR036188">
    <property type="entry name" value="FAD/NAD-bd_sf"/>
</dbReference>
<dbReference type="Pfam" id="PF01266">
    <property type="entry name" value="DAO"/>
    <property type="match status" value="1"/>
</dbReference>
<feature type="domain" description="FAD dependent oxidoreductase" evidence="9">
    <location>
        <begin position="105"/>
        <end position="377"/>
    </location>
</feature>
<dbReference type="Gene3D" id="3.30.9.10">
    <property type="entry name" value="D-Amino Acid Oxidase, subunit A, domain 2"/>
    <property type="match status" value="1"/>
</dbReference>
<dbReference type="PROSITE" id="PS00677">
    <property type="entry name" value="DAO"/>
    <property type="match status" value="1"/>
</dbReference>
<dbReference type="PANTHER" id="PTHR11530:SF11">
    <property type="entry name" value="D-ASPARTATE OXIDASE"/>
    <property type="match status" value="1"/>
</dbReference>
<dbReference type="eggNOG" id="COG0665">
    <property type="taxonomic scope" value="Bacteria"/>
</dbReference>